<comment type="catalytic activity">
    <reaction evidence="1">
        <text>Exonucleolytic cleavage of poly(A) to 5'-AMP.</text>
        <dbReference type="EC" id="3.1.13.4"/>
    </reaction>
</comment>
<dbReference type="InterPro" id="IPR036691">
    <property type="entry name" value="Endo/exonu/phosph_ase_sf"/>
</dbReference>
<keyword evidence="15" id="KW-0460">Magnesium</keyword>
<evidence type="ECO:0000256" key="7">
    <source>
        <dbReference type="ARBA" id="ARBA00022490"/>
    </source>
</evidence>
<reference evidence="23" key="1">
    <citation type="journal article" date="2023" name="Front. Mar. Sci.">
        <title>A new Merluccius polli reference genome to investigate the effects of global change in West African waters.</title>
        <authorList>
            <person name="Mateo J.L."/>
            <person name="Blanco-Fernandez C."/>
            <person name="Garcia-Vazquez E."/>
            <person name="Machado-Schiaffino G."/>
        </authorList>
    </citation>
    <scope>NUCLEOTIDE SEQUENCE</scope>
    <source>
        <strain evidence="23">C29</strain>
        <tissue evidence="23">Fin</tissue>
    </source>
</reference>
<dbReference type="FunFam" id="3.60.10.10:FF:000002">
    <property type="entry name" value="CCR4-NOT transcription complex subunit 6 like"/>
    <property type="match status" value="1"/>
</dbReference>
<evidence type="ECO:0000256" key="14">
    <source>
        <dbReference type="ARBA" id="ARBA00022839"/>
    </source>
</evidence>
<keyword evidence="17" id="KW-0805">Transcription regulation</keyword>
<gene>
    <name evidence="23" type="primary">cnot6l_1</name>
    <name evidence="23" type="ORF">N1851_033253</name>
</gene>
<dbReference type="InterPro" id="IPR032675">
    <property type="entry name" value="LRR_dom_sf"/>
</dbReference>
<evidence type="ECO:0000256" key="8">
    <source>
        <dbReference type="ARBA" id="ARBA00022614"/>
    </source>
</evidence>
<dbReference type="SUPFAM" id="SSF56219">
    <property type="entry name" value="DNase I-like"/>
    <property type="match status" value="1"/>
</dbReference>
<proteinExistence type="inferred from homology"/>
<dbReference type="AlphaFoldDB" id="A0AA47NN50"/>
<dbReference type="PROSITE" id="PS51450">
    <property type="entry name" value="LRR"/>
    <property type="match status" value="1"/>
</dbReference>
<evidence type="ECO:0000313" key="24">
    <source>
        <dbReference type="Proteomes" id="UP001174136"/>
    </source>
</evidence>
<evidence type="ECO:0000256" key="11">
    <source>
        <dbReference type="ARBA" id="ARBA00022723"/>
    </source>
</evidence>
<evidence type="ECO:0000259" key="22">
    <source>
        <dbReference type="Pfam" id="PF03372"/>
    </source>
</evidence>
<dbReference type="GO" id="GO:0005737">
    <property type="term" value="C:cytoplasm"/>
    <property type="evidence" value="ECO:0007669"/>
    <property type="project" value="UniProtKB-SubCell"/>
</dbReference>
<dbReference type="PANTHER" id="PTHR12121:SF35">
    <property type="entry name" value="CCR4-NOT TRANSCRIPTION COMPLEX SUBUNIT 6-LIKE"/>
    <property type="match status" value="1"/>
</dbReference>
<keyword evidence="10" id="KW-0540">Nuclease</keyword>
<protein>
    <recommendedName>
        <fullName evidence="6">poly(A)-specific ribonuclease</fullName>
        <ecNumber evidence="6">3.1.13.4</ecNumber>
    </recommendedName>
</protein>
<dbReference type="EC" id="3.1.13.4" evidence="6"/>
<feature type="domain" description="Endonuclease/exonuclease/phosphatase" evidence="22">
    <location>
        <begin position="248"/>
        <end position="578"/>
    </location>
</feature>
<dbReference type="Pfam" id="PF13855">
    <property type="entry name" value="LRR_8"/>
    <property type="match status" value="1"/>
</dbReference>
<dbReference type="GO" id="GO:0006417">
    <property type="term" value="P:regulation of translation"/>
    <property type="evidence" value="ECO:0007669"/>
    <property type="project" value="UniProtKB-KW"/>
</dbReference>
<dbReference type="InterPro" id="IPR005135">
    <property type="entry name" value="Endo/exonuclease/phosphatase"/>
</dbReference>
<comment type="cofactor">
    <cofactor evidence="2">
        <name>Mg(2+)</name>
        <dbReference type="ChEBI" id="CHEBI:18420"/>
    </cofactor>
</comment>
<evidence type="ECO:0000256" key="9">
    <source>
        <dbReference type="ARBA" id="ARBA00022664"/>
    </source>
</evidence>
<evidence type="ECO:0000256" key="1">
    <source>
        <dbReference type="ARBA" id="ARBA00001663"/>
    </source>
</evidence>
<evidence type="ECO:0000256" key="13">
    <source>
        <dbReference type="ARBA" id="ARBA00022801"/>
    </source>
</evidence>
<keyword evidence="19" id="KW-0804">Transcription</keyword>
<evidence type="ECO:0000256" key="20">
    <source>
        <dbReference type="ARBA" id="ARBA00023242"/>
    </source>
</evidence>
<keyword evidence="11" id="KW-0479">Metal-binding</keyword>
<evidence type="ECO:0000256" key="17">
    <source>
        <dbReference type="ARBA" id="ARBA00023015"/>
    </source>
</evidence>
<keyword evidence="7" id="KW-0963">Cytoplasm</keyword>
<keyword evidence="20" id="KW-0539">Nucleus</keyword>
<keyword evidence="14" id="KW-0269">Exonuclease</keyword>
<keyword evidence="16" id="KW-0810">Translation regulation</keyword>
<evidence type="ECO:0000256" key="19">
    <source>
        <dbReference type="ARBA" id="ARBA00023163"/>
    </source>
</evidence>
<keyword evidence="8" id="KW-0433">Leucine-rich repeat</keyword>
<evidence type="ECO:0000256" key="16">
    <source>
        <dbReference type="ARBA" id="ARBA00022845"/>
    </source>
</evidence>
<sequence length="613" mass="68624">MSDEGCPSPPPLKQSTIMSPQEAASGKKSHWSQLEITGPSSLILPEPLVRTREPASGPAAMSDEGCPSPPPLKQSTIMSPQEAVSGKKSHWSQLEITGGVRHLSRSLWRLSHLTALYINNNHLTALPPDIARLHRLEYLNLSCNQLCTLPSEIGTIVSLRELHLNDNKLSILPFELGKLFQLHTLRIEGNLLSEDIYILHQEPEGTRKVLNYLLDNLPVGPLQPFLRPWVTVKPRNQFIPTATLTVMCYNVLCDKYATQQMYGYCPSWALSWEYRKKGIVEEITAGDADIISLQEVETEQYYNFFQEVFKSRGYDGYFCAKSRSKHVSERDRRHVDGCAVFYKTEKFTVVQKHMVEFSQIALANSNGSDDMLNRVMTKDNIGVAVLLEVNKEMFTGGPVVDRQLILVANTHLHWDPEYSDVKLIQTMMFLSELKTITERASGVCWPPTKSPPIPIVLCADLNSLPDSGVVEYLSSGAVSEMHTDLKQLTYSKCLSNFSCSGNTGKPNGSVTHNFHLKSAYGSSLMPYTNYTYFFKGMIDYIFFSQSHLSVLGLLGAPEGPWLSQNIIGCPHPLVPSDHFSLLVQLELHPPPALPPAARPIRRHGGMQYLRKGR</sequence>
<evidence type="ECO:0000256" key="4">
    <source>
        <dbReference type="ARBA" id="ARBA00004496"/>
    </source>
</evidence>
<dbReference type="InterPro" id="IPR050410">
    <property type="entry name" value="CCR4/nocturin_mRNA_transcr"/>
</dbReference>
<keyword evidence="12" id="KW-0677">Repeat</keyword>
<dbReference type="InterPro" id="IPR003591">
    <property type="entry name" value="Leu-rich_rpt_typical-subtyp"/>
</dbReference>
<comment type="similarity">
    <text evidence="5">Belongs to the CCR4/nocturin family.</text>
</comment>
<keyword evidence="13" id="KW-0378">Hydrolase</keyword>
<keyword evidence="24" id="KW-1185">Reference proteome</keyword>
<evidence type="ECO:0000256" key="15">
    <source>
        <dbReference type="ARBA" id="ARBA00022842"/>
    </source>
</evidence>
<dbReference type="GO" id="GO:0031047">
    <property type="term" value="P:regulatory ncRNA-mediated gene silencing"/>
    <property type="evidence" value="ECO:0007669"/>
    <property type="project" value="UniProtKB-KW"/>
</dbReference>
<keyword evidence="18" id="KW-0943">RNA-mediated gene silencing</keyword>
<feature type="region of interest" description="Disordered" evidence="21">
    <location>
        <begin position="1"/>
        <end position="88"/>
    </location>
</feature>
<dbReference type="EMBL" id="JAOPHQ010006315">
    <property type="protein sequence ID" value="KAK0131961.1"/>
    <property type="molecule type" value="Genomic_DNA"/>
</dbReference>
<evidence type="ECO:0000256" key="10">
    <source>
        <dbReference type="ARBA" id="ARBA00022722"/>
    </source>
</evidence>
<feature type="compositionally biased region" description="Polar residues" evidence="21">
    <location>
        <begin position="31"/>
        <end position="40"/>
    </location>
</feature>
<comment type="subcellular location">
    <subcellularLocation>
        <location evidence="4">Cytoplasm</location>
    </subcellularLocation>
    <subcellularLocation>
        <location evidence="3">Nucleus</location>
    </subcellularLocation>
</comment>
<dbReference type="PANTHER" id="PTHR12121">
    <property type="entry name" value="CARBON CATABOLITE REPRESSOR PROTEIN 4"/>
    <property type="match status" value="1"/>
</dbReference>
<evidence type="ECO:0000256" key="3">
    <source>
        <dbReference type="ARBA" id="ARBA00004123"/>
    </source>
</evidence>
<dbReference type="GO" id="GO:0005634">
    <property type="term" value="C:nucleus"/>
    <property type="evidence" value="ECO:0007669"/>
    <property type="project" value="UniProtKB-SubCell"/>
</dbReference>
<dbReference type="Gene3D" id="3.60.10.10">
    <property type="entry name" value="Endonuclease/exonuclease/phosphatase"/>
    <property type="match status" value="1"/>
</dbReference>
<dbReference type="Gene3D" id="3.80.10.10">
    <property type="entry name" value="Ribonuclease Inhibitor"/>
    <property type="match status" value="1"/>
</dbReference>
<dbReference type="GO" id="GO:0004535">
    <property type="term" value="F:poly(A)-specific ribonuclease activity"/>
    <property type="evidence" value="ECO:0007669"/>
    <property type="project" value="UniProtKB-EC"/>
</dbReference>
<evidence type="ECO:0000256" key="2">
    <source>
        <dbReference type="ARBA" id="ARBA00001946"/>
    </source>
</evidence>
<dbReference type="Proteomes" id="UP001174136">
    <property type="component" value="Unassembled WGS sequence"/>
</dbReference>
<dbReference type="GO" id="GO:0046872">
    <property type="term" value="F:metal ion binding"/>
    <property type="evidence" value="ECO:0007669"/>
    <property type="project" value="UniProtKB-KW"/>
</dbReference>
<dbReference type="GO" id="GO:0006397">
    <property type="term" value="P:mRNA processing"/>
    <property type="evidence" value="ECO:0007669"/>
    <property type="project" value="UniProtKB-KW"/>
</dbReference>
<evidence type="ECO:0000256" key="21">
    <source>
        <dbReference type="SAM" id="MobiDB-lite"/>
    </source>
</evidence>
<accession>A0AA47NN50</accession>
<name>A0AA47NN50_MERPO</name>
<organism evidence="23 24">
    <name type="scientific">Merluccius polli</name>
    <name type="common">Benguela hake</name>
    <name type="synonym">Merluccius cadenati</name>
    <dbReference type="NCBI Taxonomy" id="89951"/>
    <lineage>
        <taxon>Eukaryota</taxon>
        <taxon>Metazoa</taxon>
        <taxon>Chordata</taxon>
        <taxon>Craniata</taxon>
        <taxon>Vertebrata</taxon>
        <taxon>Euteleostomi</taxon>
        <taxon>Actinopterygii</taxon>
        <taxon>Neopterygii</taxon>
        <taxon>Teleostei</taxon>
        <taxon>Neoteleostei</taxon>
        <taxon>Acanthomorphata</taxon>
        <taxon>Zeiogadaria</taxon>
        <taxon>Gadariae</taxon>
        <taxon>Gadiformes</taxon>
        <taxon>Gadoidei</taxon>
        <taxon>Merlucciidae</taxon>
        <taxon>Merluccius</taxon>
    </lineage>
</organism>
<dbReference type="SUPFAM" id="SSF52058">
    <property type="entry name" value="L domain-like"/>
    <property type="match status" value="1"/>
</dbReference>
<dbReference type="InterPro" id="IPR001611">
    <property type="entry name" value="Leu-rich_rpt"/>
</dbReference>
<comment type="caution">
    <text evidence="23">The sequence shown here is derived from an EMBL/GenBank/DDBJ whole genome shotgun (WGS) entry which is preliminary data.</text>
</comment>
<evidence type="ECO:0000256" key="12">
    <source>
        <dbReference type="ARBA" id="ARBA00022737"/>
    </source>
</evidence>
<evidence type="ECO:0000313" key="23">
    <source>
        <dbReference type="EMBL" id="KAK0131961.1"/>
    </source>
</evidence>
<evidence type="ECO:0000256" key="18">
    <source>
        <dbReference type="ARBA" id="ARBA00023158"/>
    </source>
</evidence>
<dbReference type="SMART" id="SM00369">
    <property type="entry name" value="LRR_TYP"/>
    <property type="match status" value="3"/>
</dbReference>
<keyword evidence="9" id="KW-0507">mRNA processing</keyword>
<dbReference type="SMART" id="SM00364">
    <property type="entry name" value="LRR_BAC"/>
    <property type="match status" value="3"/>
</dbReference>
<evidence type="ECO:0000256" key="6">
    <source>
        <dbReference type="ARBA" id="ARBA00012161"/>
    </source>
</evidence>
<dbReference type="Pfam" id="PF03372">
    <property type="entry name" value="Exo_endo_phos"/>
    <property type="match status" value="1"/>
</dbReference>
<evidence type="ECO:0000256" key="5">
    <source>
        <dbReference type="ARBA" id="ARBA00010774"/>
    </source>
</evidence>